<dbReference type="InParanoid" id="A0A1B4XIR5"/>
<dbReference type="InterPro" id="IPR025983">
    <property type="entry name" value="Cys_rich_CPCC"/>
</dbReference>
<dbReference type="EMBL" id="AP014879">
    <property type="protein sequence ID" value="BAV34705.1"/>
    <property type="molecule type" value="Genomic_DNA"/>
</dbReference>
<evidence type="ECO:0000313" key="3">
    <source>
        <dbReference type="EMBL" id="BAV34705.1"/>
    </source>
</evidence>
<dbReference type="RefSeq" id="WP_096361415.1">
    <property type="nucleotide sequence ID" value="NZ_AP014879.1"/>
</dbReference>
<evidence type="ECO:0000313" key="4">
    <source>
        <dbReference type="Proteomes" id="UP000243180"/>
    </source>
</evidence>
<proteinExistence type="predicted"/>
<feature type="region of interest" description="Disordered" evidence="1">
    <location>
        <begin position="72"/>
        <end position="102"/>
    </location>
</feature>
<reference evidence="3 4" key="1">
    <citation type="submission" date="2015-05" db="EMBL/GenBank/DDBJ databases">
        <title>Complete genome sequence of a sulfur-oxidizing gammaproteobacterium strain HA5.</title>
        <authorList>
            <person name="Miura A."/>
            <person name="Kojima H."/>
            <person name="Fukui M."/>
        </authorList>
    </citation>
    <scope>NUCLEOTIDE SEQUENCE [LARGE SCALE GENOMIC DNA]</scope>
    <source>
        <strain evidence="3 4">HA5</strain>
    </source>
</reference>
<name>A0A1B4XIR5_9GAMM</name>
<gene>
    <name evidence="3" type="ORF">SCL_2428</name>
</gene>
<feature type="domain" description="Cysteine-rich CPCC" evidence="2">
    <location>
        <begin position="7"/>
        <end position="80"/>
    </location>
</feature>
<dbReference type="Proteomes" id="UP000243180">
    <property type="component" value="Chromosome"/>
</dbReference>
<keyword evidence="3" id="KW-0378">Hydrolase</keyword>
<dbReference type="OrthoDB" id="1456570at2"/>
<dbReference type="KEGG" id="slim:SCL_2428"/>
<dbReference type="GO" id="GO:0016787">
    <property type="term" value="F:hydrolase activity"/>
    <property type="evidence" value="ECO:0007669"/>
    <property type="project" value="UniProtKB-KW"/>
</dbReference>
<protein>
    <submittedName>
        <fullName evidence="3">Hydrolase</fullName>
    </submittedName>
</protein>
<evidence type="ECO:0000259" key="2">
    <source>
        <dbReference type="Pfam" id="PF14206"/>
    </source>
</evidence>
<accession>A0A1B4XIR5</accession>
<organism evidence="3 4">
    <name type="scientific">Sulfuricaulis limicola</name>
    <dbReference type="NCBI Taxonomy" id="1620215"/>
    <lineage>
        <taxon>Bacteria</taxon>
        <taxon>Pseudomonadati</taxon>
        <taxon>Pseudomonadota</taxon>
        <taxon>Gammaproteobacteria</taxon>
        <taxon>Acidiferrobacterales</taxon>
        <taxon>Acidiferrobacteraceae</taxon>
        <taxon>Sulfuricaulis</taxon>
    </lineage>
</organism>
<dbReference type="Pfam" id="PF14206">
    <property type="entry name" value="Cys_rich_CPCC"/>
    <property type="match status" value="1"/>
</dbReference>
<sequence>MMHRTKYPCPCCGHQVFLHQPGHHEKCPICLWEDDLAQLRFPRMPGSSNHVSLEQGQQNFAELGVSERRYRGEGRAPFAEEPRDSSWRPLDPAHDNIEEPQRGVDYAESYPLTDTTVLYYWRETYWRRFAS</sequence>
<keyword evidence="4" id="KW-1185">Reference proteome</keyword>
<dbReference type="AlphaFoldDB" id="A0A1B4XIR5"/>
<evidence type="ECO:0000256" key="1">
    <source>
        <dbReference type="SAM" id="MobiDB-lite"/>
    </source>
</evidence>